<evidence type="ECO:0000256" key="1">
    <source>
        <dbReference type="SAM" id="SignalP"/>
    </source>
</evidence>
<comment type="caution">
    <text evidence="2">The sequence shown here is derived from an EMBL/GenBank/DDBJ whole genome shotgun (WGS) entry which is preliminary data.</text>
</comment>
<accession>A0A327JTU1</accession>
<keyword evidence="1" id="KW-0732">Signal</keyword>
<organism evidence="2 3">
    <name type="scientific">Rhodoplanes serenus</name>
    <dbReference type="NCBI Taxonomy" id="200615"/>
    <lineage>
        <taxon>Bacteria</taxon>
        <taxon>Pseudomonadati</taxon>
        <taxon>Pseudomonadota</taxon>
        <taxon>Alphaproteobacteria</taxon>
        <taxon>Hyphomicrobiales</taxon>
        <taxon>Nitrobacteraceae</taxon>
        <taxon>Rhodoplanes</taxon>
    </lineage>
</organism>
<dbReference type="Proteomes" id="UP000438991">
    <property type="component" value="Unassembled WGS sequence"/>
</dbReference>
<protein>
    <submittedName>
        <fullName evidence="2">Uncharacterized protein</fullName>
    </submittedName>
</protein>
<proteinExistence type="predicted"/>
<dbReference type="RefSeq" id="WP_111388475.1">
    <property type="nucleotide sequence ID" value="NZ_NPEW01000369.1"/>
</dbReference>
<name>A0A327JTU1_9BRAD</name>
<feature type="signal peptide" evidence="1">
    <location>
        <begin position="1"/>
        <end position="28"/>
    </location>
</feature>
<reference evidence="2 3" key="1">
    <citation type="submission" date="2019-11" db="EMBL/GenBank/DDBJ databases">
        <title>Whole-genome sequence of Rhodoplanes serenus DSM 18633, type strain.</title>
        <authorList>
            <person name="Kyndt J.A."/>
            <person name="Meyer T.E."/>
        </authorList>
    </citation>
    <scope>NUCLEOTIDE SEQUENCE [LARGE SCALE GENOMIC DNA]</scope>
    <source>
        <strain evidence="2 3">DSM 18633</strain>
    </source>
</reference>
<dbReference type="EMBL" id="WNKV01000026">
    <property type="protein sequence ID" value="MTW19224.1"/>
    <property type="molecule type" value="Genomic_DNA"/>
</dbReference>
<evidence type="ECO:0000313" key="2">
    <source>
        <dbReference type="EMBL" id="MTW19224.1"/>
    </source>
</evidence>
<gene>
    <name evidence="2" type="ORF">GJ689_23795</name>
</gene>
<dbReference type="AlphaFoldDB" id="A0A327JTU1"/>
<sequence>MTSPFASLPTLAAVALLGLTLAAAPAAAQRAGTPIPGRAGFHAGPGVVVPGARPGVIVPPRGGWHPGPGWRHRPAGWGYGWGPGWGPGWGVGVYPWGFGPPWAWTGSYPTFSEVDDMPCLKKVWLSKTRWTWRRLC</sequence>
<feature type="chain" id="PRO_5041070273" evidence="1">
    <location>
        <begin position="29"/>
        <end position="136"/>
    </location>
</feature>
<evidence type="ECO:0000313" key="3">
    <source>
        <dbReference type="Proteomes" id="UP000438991"/>
    </source>
</evidence>